<proteinExistence type="predicted"/>
<reference evidence="1" key="1">
    <citation type="journal article" date="2014" name="Front. Microbiol.">
        <title>High frequency of phylogenetically diverse reductive dehalogenase-homologous genes in deep subseafloor sedimentary metagenomes.</title>
        <authorList>
            <person name="Kawai M."/>
            <person name="Futagami T."/>
            <person name="Toyoda A."/>
            <person name="Takaki Y."/>
            <person name="Nishi S."/>
            <person name="Hori S."/>
            <person name="Arai W."/>
            <person name="Tsubouchi T."/>
            <person name="Morono Y."/>
            <person name="Uchiyama I."/>
            <person name="Ito T."/>
            <person name="Fujiyama A."/>
            <person name="Inagaki F."/>
            <person name="Takami H."/>
        </authorList>
    </citation>
    <scope>NUCLEOTIDE SEQUENCE</scope>
    <source>
        <strain evidence="1">Expedition CK06-06</strain>
    </source>
</reference>
<comment type="caution">
    <text evidence="1">The sequence shown here is derived from an EMBL/GenBank/DDBJ whole genome shotgun (WGS) entry which is preliminary data.</text>
</comment>
<sequence length="51" mass="5576">MCGQAGRKKVAIVAVARKLLSIMCAMQMTGELFNEQLVCRECGMTGIRRTA</sequence>
<evidence type="ECO:0000313" key="1">
    <source>
        <dbReference type="EMBL" id="GAH24075.1"/>
    </source>
</evidence>
<name>X1EUV6_9ZZZZ</name>
<dbReference type="EMBL" id="BARU01004827">
    <property type="protein sequence ID" value="GAH24075.1"/>
    <property type="molecule type" value="Genomic_DNA"/>
</dbReference>
<accession>X1EUV6</accession>
<evidence type="ECO:0008006" key="2">
    <source>
        <dbReference type="Google" id="ProtNLM"/>
    </source>
</evidence>
<gene>
    <name evidence="1" type="ORF">S03H2_09471</name>
</gene>
<dbReference type="AlphaFoldDB" id="X1EUV6"/>
<protein>
    <recommendedName>
        <fullName evidence="2">Transposase</fullName>
    </recommendedName>
</protein>
<organism evidence="1">
    <name type="scientific">marine sediment metagenome</name>
    <dbReference type="NCBI Taxonomy" id="412755"/>
    <lineage>
        <taxon>unclassified sequences</taxon>
        <taxon>metagenomes</taxon>
        <taxon>ecological metagenomes</taxon>
    </lineage>
</organism>